<dbReference type="PROSITE" id="PS50075">
    <property type="entry name" value="CARRIER"/>
    <property type="match status" value="1"/>
</dbReference>
<dbReference type="EMBL" id="JRKI01000031">
    <property type="protein sequence ID" value="KIZ15727.1"/>
    <property type="molecule type" value="Genomic_DNA"/>
</dbReference>
<comment type="caution">
    <text evidence="2">The sequence shown here is derived from an EMBL/GenBank/DDBJ whole genome shotgun (WGS) entry which is preliminary data.</text>
</comment>
<dbReference type="RefSeq" id="WP_037788526.1">
    <property type="nucleotide sequence ID" value="NZ_JRKI01000031.1"/>
</dbReference>
<evidence type="ECO:0000313" key="3">
    <source>
        <dbReference type="Proteomes" id="UP000032458"/>
    </source>
</evidence>
<dbReference type="PATRIC" id="fig|1240678.4.peg.5308"/>
<accession>A0A0D7CJZ3</accession>
<dbReference type="Proteomes" id="UP000032458">
    <property type="component" value="Unassembled WGS sequence"/>
</dbReference>
<proteinExistence type="predicted"/>
<dbReference type="SUPFAM" id="SSF47336">
    <property type="entry name" value="ACP-like"/>
    <property type="match status" value="1"/>
</dbReference>
<dbReference type="InterPro" id="IPR009081">
    <property type="entry name" value="PP-bd_ACP"/>
</dbReference>
<organism evidence="2 3">
    <name type="scientific">Streptomyces natalensis ATCC 27448</name>
    <dbReference type="NCBI Taxonomy" id="1240678"/>
    <lineage>
        <taxon>Bacteria</taxon>
        <taxon>Bacillati</taxon>
        <taxon>Actinomycetota</taxon>
        <taxon>Actinomycetes</taxon>
        <taxon>Kitasatosporales</taxon>
        <taxon>Streptomycetaceae</taxon>
        <taxon>Streptomyces</taxon>
    </lineage>
</organism>
<name>A0A0D7CJZ3_9ACTN</name>
<dbReference type="Gene3D" id="1.10.1200.10">
    <property type="entry name" value="ACP-like"/>
    <property type="match status" value="1"/>
</dbReference>
<feature type="domain" description="Carrier" evidence="1">
    <location>
        <begin position="3"/>
        <end position="81"/>
    </location>
</feature>
<evidence type="ECO:0000313" key="2">
    <source>
        <dbReference type="EMBL" id="KIZ15727.1"/>
    </source>
</evidence>
<keyword evidence="3" id="KW-1185">Reference proteome</keyword>
<dbReference type="AlphaFoldDB" id="A0A0D7CJZ3"/>
<evidence type="ECO:0000259" key="1">
    <source>
        <dbReference type="PROSITE" id="PS50075"/>
    </source>
</evidence>
<reference evidence="2 3" key="1">
    <citation type="submission" date="2014-09" db="EMBL/GenBank/DDBJ databases">
        <title>Draft genome sequence of Streptomyces natalensis ATCC 27448, producer of the antifungal pimaricin.</title>
        <authorList>
            <person name="Mendes M.V."/>
            <person name="Beites T."/>
            <person name="Pires S."/>
            <person name="Santos C.L."/>
            <person name="Moradas-Ferreira P."/>
        </authorList>
    </citation>
    <scope>NUCLEOTIDE SEQUENCE [LARGE SCALE GENOMIC DNA]</scope>
    <source>
        <strain evidence="2 3">ATCC 27448</strain>
    </source>
</reference>
<sequence length="87" mass="9597">MSDPWDAQFEDMLRPVLQHLPPGEPLRPDTDLAQAGLDSMGTVELLLSLEDHYSISLPDEMLQSSTFSTPESVWKAITAVRDQGAEA</sequence>
<gene>
    <name evidence="2" type="ORF">SNA_25000</name>
</gene>
<dbReference type="Pfam" id="PF00550">
    <property type="entry name" value="PP-binding"/>
    <property type="match status" value="1"/>
</dbReference>
<dbReference type="InterPro" id="IPR036736">
    <property type="entry name" value="ACP-like_sf"/>
</dbReference>
<protein>
    <recommendedName>
        <fullName evidence="1">Carrier domain-containing protein</fullName>
    </recommendedName>
</protein>